<accession>A0A1I4CIV2</accession>
<evidence type="ECO:0000313" key="2">
    <source>
        <dbReference type="Proteomes" id="UP000323300"/>
    </source>
</evidence>
<name>A0A1I4CIV2_9HYPH</name>
<dbReference type="AlphaFoldDB" id="A0A1I4CIV2"/>
<protein>
    <submittedName>
        <fullName evidence="1">Uncharacterized protein</fullName>
    </submittedName>
</protein>
<proteinExistence type="predicted"/>
<sequence>MRVDTLNNTAAIPLVSHRKSDDDYQAVVAQINDRWRVIVCKDGIQWILQRRTRAESPDGARWEGRSYLRSRNALISVSRDSAGEINPKAAAILEALPSMIGIGGAI</sequence>
<dbReference type="Proteomes" id="UP000323300">
    <property type="component" value="Unassembled WGS sequence"/>
</dbReference>
<keyword evidence="2" id="KW-1185">Reference proteome</keyword>
<evidence type="ECO:0000313" key="1">
    <source>
        <dbReference type="EMBL" id="SFK81182.1"/>
    </source>
</evidence>
<dbReference type="RefSeq" id="WP_149762033.1">
    <property type="nucleotide sequence ID" value="NZ_BSPE01000003.1"/>
</dbReference>
<organism evidence="1 2">
    <name type="scientific">Neomesorhizobium albiziae</name>
    <dbReference type="NCBI Taxonomy" id="335020"/>
    <lineage>
        <taxon>Bacteria</taxon>
        <taxon>Pseudomonadati</taxon>
        <taxon>Pseudomonadota</taxon>
        <taxon>Alphaproteobacteria</taxon>
        <taxon>Hyphomicrobiales</taxon>
        <taxon>Phyllobacteriaceae</taxon>
        <taxon>Neomesorhizobium</taxon>
    </lineage>
</organism>
<dbReference type="OrthoDB" id="7747909at2"/>
<reference evidence="1 2" key="1">
    <citation type="submission" date="2016-10" db="EMBL/GenBank/DDBJ databases">
        <authorList>
            <person name="Varghese N."/>
            <person name="Submissions S."/>
        </authorList>
    </citation>
    <scope>NUCLEOTIDE SEQUENCE [LARGE SCALE GENOMIC DNA]</scope>
    <source>
        <strain evidence="1 2">DSM 21822</strain>
    </source>
</reference>
<dbReference type="EMBL" id="FOSL01000013">
    <property type="protein sequence ID" value="SFK81182.1"/>
    <property type="molecule type" value="Genomic_DNA"/>
</dbReference>
<gene>
    <name evidence="1" type="ORF">SAMN04488498_11397</name>
</gene>